<dbReference type="STRING" id="983920.Y88_1501"/>
<dbReference type="HOGENOM" id="CLU_2330960_0_0_5"/>
<evidence type="ECO:0000313" key="1">
    <source>
        <dbReference type="EMBL" id="EGD59469.1"/>
    </source>
</evidence>
<keyword evidence="2" id="KW-1185">Reference proteome</keyword>
<sequence>MGSDHVMSFQSGGCVAATAREDLRGATASGMQIGKSQAWQPAVVWAEVVWAGPMRSARSPPDATVIANPSCPACRMSEASLGEAARQNTMRLANGRSS</sequence>
<gene>
    <name evidence="1" type="ORF">Y88_1501</name>
</gene>
<dbReference type="AlphaFoldDB" id="F1Z7F7"/>
<proteinExistence type="predicted"/>
<organism evidence="1 2">
    <name type="scientific">Novosphingobium nitrogenifigens DSM 19370</name>
    <dbReference type="NCBI Taxonomy" id="983920"/>
    <lineage>
        <taxon>Bacteria</taxon>
        <taxon>Pseudomonadati</taxon>
        <taxon>Pseudomonadota</taxon>
        <taxon>Alphaproteobacteria</taxon>
        <taxon>Sphingomonadales</taxon>
        <taxon>Sphingomonadaceae</taxon>
        <taxon>Novosphingobium</taxon>
    </lineage>
</organism>
<name>F1Z7F7_9SPHN</name>
<accession>F1Z7F7</accession>
<protein>
    <submittedName>
        <fullName evidence="1">Uncharacterized protein</fullName>
    </submittedName>
</protein>
<dbReference type="InParanoid" id="F1Z7F7"/>
<dbReference type="EMBL" id="AEWJ01000032">
    <property type="protein sequence ID" value="EGD59469.1"/>
    <property type="molecule type" value="Genomic_DNA"/>
</dbReference>
<comment type="caution">
    <text evidence="1">The sequence shown here is derived from an EMBL/GenBank/DDBJ whole genome shotgun (WGS) entry which is preliminary data.</text>
</comment>
<evidence type="ECO:0000313" key="2">
    <source>
        <dbReference type="Proteomes" id="UP000004728"/>
    </source>
</evidence>
<dbReference type="Proteomes" id="UP000004728">
    <property type="component" value="Unassembled WGS sequence"/>
</dbReference>
<reference evidence="1 2" key="1">
    <citation type="journal article" date="2012" name="J. Bacteriol.">
        <title>Draft Genome Sequence of Novosphingobium nitrogenifigens Y88T.</title>
        <authorList>
            <person name="Strabala T.J."/>
            <person name="Macdonald L."/>
            <person name="Liu V."/>
            <person name="Smit A.M."/>
        </authorList>
    </citation>
    <scope>NUCLEOTIDE SEQUENCE [LARGE SCALE GENOMIC DNA]</scope>
    <source>
        <strain evidence="1 2">DSM 19370</strain>
    </source>
</reference>